<keyword evidence="1" id="KW-0812">Transmembrane</keyword>
<name>A0A9P8C341_9HELO</name>
<dbReference type="GO" id="GO:0000030">
    <property type="term" value="F:mannosyltransferase activity"/>
    <property type="evidence" value="ECO:0007669"/>
    <property type="project" value="TreeGrafter"/>
</dbReference>
<comment type="caution">
    <text evidence="3">The sequence shown here is derived from an EMBL/GenBank/DDBJ whole genome shotgun (WGS) entry which is preliminary data.</text>
</comment>
<dbReference type="GO" id="GO:0006506">
    <property type="term" value="P:GPI anchor biosynthetic process"/>
    <property type="evidence" value="ECO:0007669"/>
    <property type="project" value="TreeGrafter"/>
</dbReference>
<reference evidence="3" key="1">
    <citation type="journal article" date="2021" name="IMA Fungus">
        <title>Genomic characterization of three marine fungi, including Emericellopsis atlantica sp. nov. with signatures of a generalist lifestyle and marine biomass degradation.</title>
        <authorList>
            <person name="Hagestad O.C."/>
            <person name="Hou L."/>
            <person name="Andersen J.H."/>
            <person name="Hansen E.H."/>
            <person name="Altermark B."/>
            <person name="Li C."/>
            <person name="Kuhnert E."/>
            <person name="Cox R.J."/>
            <person name="Crous P.W."/>
            <person name="Spatafora J.W."/>
            <person name="Lail K."/>
            <person name="Amirebrahimi M."/>
            <person name="Lipzen A."/>
            <person name="Pangilinan J."/>
            <person name="Andreopoulos W."/>
            <person name="Hayes R.D."/>
            <person name="Ng V."/>
            <person name="Grigoriev I.V."/>
            <person name="Jackson S.A."/>
            <person name="Sutton T.D.S."/>
            <person name="Dobson A.D.W."/>
            <person name="Rama T."/>
        </authorList>
    </citation>
    <scope>NUCLEOTIDE SEQUENCE</scope>
    <source>
        <strain evidence="3">TRa018bII</strain>
    </source>
</reference>
<dbReference type="Proteomes" id="UP000824998">
    <property type="component" value="Unassembled WGS sequence"/>
</dbReference>
<keyword evidence="4" id="KW-1185">Reference proteome</keyword>
<dbReference type="PANTHER" id="PTHR28022:SF1">
    <property type="entry name" value="GPI MANNOSYLTRANSFERASE 2 SUBUNIT PGA1"/>
    <property type="match status" value="1"/>
</dbReference>
<proteinExistence type="predicted"/>
<protein>
    <submittedName>
        <fullName evidence="3">Uncharacterized protein</fullName>
    </submittedName>
</protein>
<sequence length="236" mass="26846">MWSSLYSPCLLALQVSITLANTEKVIFLGPPNINVPLDHPTIGDLHLDTLSPEHWSLRTHIRAEFPTNSSKYGHASWYLLDHLRAGQRYEVRVCWAATEPTSFRLEAYDLSTTFETPELITSLAKYSEGRQLENEPSSDSRRHSFQHSSDVSMLLLQVYAAADYYTMNKTLMTSVPPVFVDIILDPFIFNVLPRSLLPTVAYIILLAIGSWYSSKRISKWLEAIAQQPKDTVKKDK</sequence>
<keyword evidence="1" id="KW-0472">Membrane</keyword>
<dbReference type="GO" id="GO:0031501">
    <property type="term" value="C:mannosyltransferase complex"/>
    <property type="evidence" value="ECO:0007669"/>
    <property type="project" value="TreeGrafter"/>
</dbReference>
<evidence type="ECO:0000313" key="4">
    <source>
        <dbReference type="Proteomes" id="UP000824998"/>
    </source>
</evidence>
<dbReference type="GO" id="GO:0005789">
    <property type="term" value="C:endoplasmic reticulum membrane"/>
    <property type="evidence" value="ECO:0007669"/>
    <property type="project" value="TreeGrafter"/>
</dbReference>
<dbReference type="EMBL" id="MU251566">
    <property type="protein sequence ID" value="KAG9232094.1"/>
    <property type="molecule type" value="Genomic_DNA"/>
</dbReference>
<feature type="chain" id="PRO_5040294649" evidence="2">
    <location>
        <begin position="21"/>
        <end position="236"/>
    </location>
</feature>
<keyword evidence="2" id="KW-0732">Signal</keyword>
<dbReference type="Pfam" id="PF10333">
    <property type="entry name" value="Pga1"/>
    <property type="match status" value="1"/>
</dbReference>
<dbReference type="PANTHER" id="PTHR28022">
    <property type="entry name" value="GPI MANNOSYLTRANSFERASE 2 SUBUNIT PGA1"/>
    <property type="match status" value="1"/>
</dbReference>
<gene>
    <name evidence="3" type="ORF">BJ875DRAFT_96803</name>
</gene>
<organism evidence="3 4">
    <name type="scientific">Amylocarpus encephaloides</name>
    <dbReference type="NCBI Taxonomy" id="45428"/>
    <lineage>
        <taxon>Eukaryota</taxon>
        <taxon>Fungi</taxon>
        <taxon>Dikarya</taxon>
        <taxon>Ascomycota</taxon>
        <taxon>Pezizomycotina</taxon>
        <taxon>Leotiomycetes</taxon>
        <taxon>Helotiales</taxon>
        <taxon>Helotiales incertae sedis</taxon>
        <taxon>Amylocarpus</taxon>
    </lineage>
</organism>
<dbReference type="AlphaFoldDB" id="A0A9P8C341"/>
<dbReference type="OrthoDB" id="3360032at2759"/>
<evidence type="ECO:0000256" key="1">
    <source>
        <dbReference type="SAM" id="Phobius"/>
    </source>
</evidence>
<evidence type="ECO:0000256" key="2">
    <source>
        <dbReference type="SAM" id="SignalP"/>
    </source>
</evidence>
<feature type="transmembrane region" description="Helical" evidence="1">
    <location>
        <begin position="195"/>
        <end position="212"/>
    </location>
</feature>
<accession>A0A9P8C341</accession>
<dbReference type="InterPro" id="IPR019433">
    <property type="entry name" value="GPI_ManTrfase_II_coact_Pga1"/>
</dbReference>
<evidence type="ECO:0000313" key="3">
    <source>
        <dbReference type="EMBL" id="KAG9232094.1"/>
    </source>
</evidence>
<feature type="signal peptide" evidence="2">
    <location>
        <begin position="1"/>
        <end position="20"/>
    </location>
</feature>
<keyword evidence="1" id="KW-1133">Transmembrane helix</keyword>